<dbReference type="InterPro" id="IPR007867">
    <property type="entry name" value="GMC_OxRtase_C"/>
</dbReference>
<dbReference type="Proteomes" id="UP000422572">
    <property type="component" value="Chromosome"/>
</dbReference>
<name>A0A6I6FMA0_9ACTN</name>
<accession>A0A6I6FMA0</accession>
<feature type="binding site" evidence="6">
    <location>
        <position position="234"/>
    </location>
    <ligand>
        <name>FAD</name>
        <dbReference type="ChEBI" id="CHEBI:57692"/>
    </ligand>
</feature>
<keyword evidence="3 7" id="KW-0285">Flavoprotein</keyword>
<dbReference type="PROSITE" id="PS00623">
    <property type="entry name" value="GMC_OXRED_1"/>
    <property type="match status" value="1"/>
</dbReference>
<dbReference type="PANTHER" id="PTHR11552:SF147">
    <property type="entry name" value="CHOLINE DEHYDROGENASE, MITOCHONDRIAL"/>
    <property type="match status" value="1"/>
</dbReference>
<evidence type="ECO:0000256" key="5">
    <source>
        <dbReference type="PIRSR" id="PIRSR000137-1"/>
    </source>
</evidence>
<keyword evidence="4 6" id="KW-0274">FAD</keyword>
<feature type="domain" description="Glucose-methanol-choline oxidoreductase N-terminal" evidence="8">
    <location>
        <begin position="94"/>
        <end position="117"/>
    </location>
</feature>
<dbReference type="OrthoDB" id="9785276at2"/>
<dbReference type="RefSeq" id="WP_156693856.1">
    <property type="nucleotide sequence ID" value="NZ_CP034279.1"/>
</dbReference>
<gene>
    <name evidence="10" type="ORF">EIZ62_19215</name>
</gene>
<protein>
    <submittedName>
        <fullName evidence="10">Choline dehydrogenase</fullName>
    </submittedName>
</protein>
<comment type="cofactor">
    <cofactor evidence="1 6">
        <name>FAD</name>
        <dbReference type="ChEBI" id="CHEBI:57692"/>
    </cofactor>
</comment>
<evidence type="ECO:0000259" key="9">
    <source>
        <dbReference type="PROSITE" id="PS00624"/>
    </source>
</evidence>
<comment type="similarity">
    <text evidence="2 7">Belongs to the GMC oxidoreductase family.</text>
</comment>
<evidence type="ECO:0000256" key="7">
    <source>
        <dbReference type="RuleBase" id="RU003968"/>
    </source>
</evidence>
<reference evidence="10 11" key="1">
    <citation type="submission" date="2018-12" db="EMBL/GenBank/DDBJ databases">
        <title>Complete genome sequence of Streptomyces ficellus NRRL8067, the producer of ficellomycin, feldamycin and nojirimycin.</title>
        <authorList>
            <person name="Zhang H."/>
            <person name="Yue R."/>
            <person name="Liu Y."/>
            <person name="Li M."/>
            <person name="Mu H."/>
            <person name="Zhang J."/>
        </authorList>
    </citation>
    <scope>NUCLEOTIDE SEQUENCE [LARGE SCALE GENOMIC DNA]</scope>
    <source>
        <strain evidence="10 11">NRRL 8067</strain>
    </source>
</reference>
<keyword evidence="11" id="KW-1185">Reference proteome</keyword>
<dbReference type="Gene3D" id="3.50.50.60">
    <property type="entry name" value="FAD/NAD(P)-binding domain"/>
    <property type="match status" value="1"/>
</dbReference>
<organism evidence="10 11">
    <name type="scientific">Streptomyces ficellus</name>
    <dbReference type="NCBI Taxonomy" id="1977088"/>
    <lineage>
        <taxon>Bacteria</taxon>
        <taxon>Bacillati</taxon>
        <taxon>Actinomycetota</taxon>
        <taxon>Actinomycetes</taxon>
        <taxon>Kitasatosporales</taxon>
        <taxon>Streptomycetaceae</taxon>
        <taxon>Streptomyces</taxon>
    </lineage>
</organism>
<dbReference type="EMBL" id="CP034279">
    <property type="protein sequence ID" value="QGV80129.1"/>
    <property type="molecule type" value="Genomic_DNA"/>
</dbReference>
<proteinExistence type="inferred from homology"/>
<evidence type="ECO:0000256" key="6">
    <source>
        <dbReference type="PIRSR" id="PIRSR000137-2"/>
    </source>
</evidence>
<feature type="active site" description="Proton acceptor" evidence="5">
    <location>
        <position position="517"/>
    </location>
</feature>
<dbReference type="KEGG" id="sfic:EIZ62_19215"/>
<evidence type="ECO:0000313" key="10">
    <source>
        <dbReference type="EMBL" id="QGV80129.1"/>
    </source>
</evidence>
<dbReference type="Gene3D" id="3.30.560.10">
    <property type="entry name" value="Glucose Oxidase, domain 3"/>
    <property type="match status" value="1"/>
</dbReference>
<evidence type="ECO:0000313" key="11">
    <source>
        <dbReference type="Proteomes" id="UP000422572"/>
    </source>
</evidence>
<dbReference type="InterPro" id="IPR000172">
    <property type="entry name" value="GMC_OxRdtase_N"/>
</dbReference>
<dbReference type="GO" id="GO:0050660">
    <property type="term" value="F:flavin adenine dinucleotide binding"/>
    <property type="evidence" value="ECO:0007669"/>
    <property type="project" value="InterPro"/>
</dbReference>
<sequence length="556" mass="59441">MNTRDNTTIDTSATGDFDYVVVGAGSAGCVLAARLSEDPSVRVALVEAGGRDTDHPDIRVPYSFFTLMHTDADWAFRTGPQPGMGDREMFWPRGRTLGGSSSINAQMWIPGHSEDYEPWARSVGDLWSWEAVEPYFRRAERWAGAPEHGGTYGTDGPLWISPPRDPDPTTARFLEACAEVGLPELTQGLGGPDHTGCAVTPLNQLRGARWSAADGYLRPALERANLTVFTGTQVRRVVVEDGRATGVESDRGVLTARREVILSAGAIGSPHLLMLSGIGDADELRAAGISPTVQLPGVGRNLQDHLTLNLLMEATVPVPLADADTPANRARFETERLGPLTSNIAEAVAFFRGDGGPGAPDLELIWAPIPFTDHGTAAKPGVTLGVILLQPESRGRITLSAADPAGPPRIDPGYFSAEEDLRVFLSGLRFAERLFETEALRPLVGGPMAPWPGRVGDAELIRTVREHGDTLYHPVGTCRMGPDGDAGAVVDERLWVRGVAGLRVADASVMPTITRGHTHAPAVMIGERASDLIRERTVPAQAPAGERIPATAREAV</sequence>
<dbReference type="PROSITE" id="PS51257">
    <property type="entry name" value="PROKAR_LIPOPROTEIN"/>
    <property type="match status" value="1"/>
</dbReference>
<dbReference type="Pfam" id="PF00732">
    <property type="entry name" value="GMC_oxred_N"/>
    <property type="match status" value="1"/>
</dbReference>
<feature type="domain" description="Glucose-methanol-choline oxidoreductase N-terminal" evidence="9">
    <location>
        <begin position="265"/>
        <end position="279"/>
    </location>
</feature>
<evidence type="ECO:0000256" key="2">
    <source>
        <dbReference type="ARBA" id="ARBA00010790"/>
    </source>
</evidence>
<dbReference type="PIRSF" id="PIRSF000137">
    <property type="entry name" value="Alcohol_oxidase"/>
    <property type="match status" value="1"/>
</dbReference>
<dbReference type="AlphaFoldDB" id="A0A6I6FMA0"/>
<dbReference type="SUPFAM" id="SSF51905">
    <property type="entry name" value="FAD/NAD(P)-binding domain"/>
    <property type="match status" value="1"/>
</dbReference>
<dbReference type="GO" id="GO:0016614">
    <property type="term" value="F:oxidoreductase activity, acting on CH-OH group of donors"/>
    <property type="evidence" value="ECO:0007669"/>
    <property type="project" value="InterPro"/>
</dbReference>
<evidence type="ECO:0000256" key="4">
    <source>
        <dbReference type="ARBA" id="ARBA00022827"/>
    </source>
</evidence>
<evidence type="ECO:0000256" key="3">
    <source>
        <dbReference type="ARBA" id="ARBA00022630"/>
    </source>
</evidence>
<dbReference type="InterPro" id="IPR036188">
    <property type="entry name" value="FAD/NAD-bd_sf"/>
</dbReference>
<dbReference type="PANTHER" id="PTHR11552">
    <property type="entry name" value="GLUCOSE-METHANOL-CHOLINE GMC OXIDOREDUCTASE"/>
    <property type="match status" value="1"/>
</dbReference>
<evidence type="ECO:0000256" key="1">
    <source>
        <dbReference type="ARBA" id="ARBA00001974"/>
    </source>
</evidence>
<feature type="active site" description="Proton donor" evidence="5">
    <location>
        <position position="473"/>
    </location>
</feature>
<evidence type="ECO:0000259" key="8">
    <source>
        <dbReference type="PROSITE" id="PS00623"/>
    </source>
</evidence>
<dbReference type="Pfam" id="PF05199">
    <property type="entry name" value="GMC_oxred_C"/>
    <property type="match status" value="1"/>
</dbReference>
<dbReference type="SUPFAM" id="SSF54373">
    <property type="entry name" value="FAD-linked reductases, C-terminal domain"/>
    <property type="match status" value="1"/>
</dbReference>
<dbReference type="PROSITE" id="PS00624">
    <property type="entry name" value="GMC_OXRED_2"/>
    <property type="match status" value="1"/>
</dbReference>
<dbReference type="InterPro" id="IPR012132">
    <property type="entry name" value="GMC_OxRdtase"/>
</dbReference>